<evidence type="ECO:0000256" key="5">
    <source>
        <dbReference type="ARBA" id="ARBA00022801"/>
    </source>
</evidence>
<evidence type="ECO:0000256" key="3">
    <source>
        <dbReference type="ARBA" id="ARBA00012744"/>
    </source>
</evidence>
<comment type="catalytic activity">
    <reaction evidence="1">
        <text>Hydrolysis of terminal, non-reducing beta-D-glucosyl residues with release of beta-D-glucose.</text>
        <dbReference type="EC" id="3.2.1.21"/>
    </reaction>
</comment>
<protein>
    <recommendedName>
        <fullName evidence="3">beta-glucosidase</fullName>
        <ecNumber evidence="3">3.2.1.21</ecNumber>
    </recommendedName>
</protein>
<dbReference type="SUPFAM" id="SSF52279">
    <property type="entry name" value="Beta-D-glucan exohydrolase, C-terminal domain"/>
    <property type="match status" value="1"/>
</dbReference>
<dbReference type="PANTHER" id="PTHR30620:SF16">
    <property type="entry name" value="LYSOSOMAL BETA GLUCOSIDASE"/>
    <property type="match status" value="1"/>
</dbReference>
<dbReference type="PRINTS" id="PR00133">
    <property type="entry name" value="GLHYDRLASE3"/>
</dbReference>
<dbReference type="Gene3D" id="2.60.40.10">
    <property type="entry name" value="Immunoglobulins"/>
    <property type="match status" value="1"/>
</dbReference>
<dbReference type="InterPro" id="IPR036881">
    <property type="entry name" value="Glyco_hydro_3_C_sf"/>
</dbReference>
<dbReference type="FunFam" id="3.20.20.300:FF:000007">
    <property type="entry name" value="Lysosomal beta glucosidase"/>
    <property type="match status" value="1"/>
</dbReference>
<dbReference type="PANTHER" id="PTHR30620">
    <property type="entry name" value="PERIPLASMIC BETA-GLUCOSIDASE-RELATED"/>
    <property type="match status" value="1"/>
</dbReference>
<proteinExistence type="inferred from homology"/>
<evidence type="ECO:0000256" key="2">
    <source>
        <dbReference type="ARBA" id="ARBA00005336"/>
    </source>
</evidence>
<name>A0A8H7PU00_9FUNG</name>
<dbReference type="Pfam" id="PF00933">
    <property type="entry name" value="Glyco_hydro_3"/>
    <property type="match status" value="1"/>
</dbReference>
<dbReference type="Pfam" id="PF01915">
    <property type="entry name" value="Glyco_hydro_3_C"/>
    <property type="match status" value="1"/>
</dbReference>
<dbReference type="InterPro" id="IPR036962">
    <property type="entry name" value="Glyco_hydro_3_N_sf"/>
</dbReference>
<comment type="similarity">
    <text evidence="2">Belongs to the glycosyl hydrolase 3 family.</text>
</comment>
<accession>A0A8H7PU00</accession>
<evidence type="ECO:0000259" key="7">
    <source>
        <dbReference type="SMART" id="SM01217"/>
    </source>
</evidence>
<dbReference type="Proteomes" id="UP000612746">
    <property type="component" value="Unassembled WGS sequence"/>
</dbReference>
<comment type="caution">
    <text evidence="8">The sequence shown here is derived from an EMBL/GenBank/DDBJ whole genome shotgun (WGS) entry which is preliminary data.</text>
</comment>
<dbReference type="GO" id="GO:0008422">
    <property type="term" value="F:beta-glucosidase activity"/>
    <property type="evidence" value="ECO:0007669"/>
    <property type="project" value="UniProtKB-EC"/>
</dbReference>
<dbReference type="GO" id="GO:0009251">
    <property type="term" value="P:glucan catabolic process"/>
    <property type="evidence" value="ECO:0007669"/>
    <property type="project" value="TreeGrafter"/>
</dbReference>
<keyword evidence="5" id="KW-0378">Hydrolase</keyword>
<dbReference type="AlphaFoldDB" id="A0A8H7PU00"/>
<dbReference type="InterPro" id="IPR001764">
    <property type="entry name" value="Glyco_hydro_3_N"/>
</dbReference>
<feature type="domain" description="Fibronectin type III-like" evidence="7">
    <location>
        <begin position="709"/>
        <end position="780"/>
    </location>
</feature>
<dbReference type="InterPro" id="IPR002772">
    <property type="entry name" value="Glyco_hydro_3_C"/>
</dbReference>
<gene>
    <name evidence="8" type="ORF">INT44_006548</name>
</gene>
<dbReference type="EMBL" id="JAEPRA010000010">
    <property type="protein sequence ID" value="KAG2179700.1"/>
    <property type="molecule type" value="Genomic_DNA"/>
</dbReference>
<evidence type="ECO:0000256" key="4">
    <source>
        <dbReference type="ARBA" id="ARBA00022729"/>
    </source>
</evidence>
<dbReference type="EC" id="3.2.1.21" evidence="3"/>
<keyword evidence="9" id="KW-1185">Reference proteome</keyword>
<dbReference type="InterPro" id="IPR051915">
    <property type="entry name" value="Cellulose_Degrad_GH3"/>
</dbReference>
<dbReference type="OrthoDB" id="416222at2759"/>
<evidence type="ECO:0000256" key="1">
    <source>
        <dbReference type="ARBA" id="ARBA00000448"/>
    </source>
</evidence>
<dbReference type="Pfam" id="PF14310">
    <property type="entry name" value="Fn3-like"/>
    <property type="match status" value="1"/>
</dbReference>
<reference evidence="8" key="1">
    <citation type="submission" date="2020-12" db="EMBL/GenBank/DDBJ databases">
        <title>Metabolic potential, ecology and presence of endohyphal bacteria is reflected in genomic diversity of Mucoromycotina.</title>
        <authorList>
            <person name="Muszewska A."/>
            <person name="Okrasinska A."/>
            <person name="Steczkiewicz K."/>
            <person name="Drgas O."/>
            <person name="Orlowska M."/>
            <person name="Perlinska-Lenart U."/>
            <person name="Aleksandrzak-Piekarczyk T."/>
            <person name="Szatraj K."/>
            <person name="Zielenkiewicz U."/>
            <person name="Pilsyk S."/>
            <person name="Malc E."/>
            <person name="Mieczkowski P."/>
            <person name="Kruszewska J.S."/>
            <person name="Biernat P."/>
            <person name="Pawlowska J."/>
        </authorList>
    </citation>
    <scope>NUCLEOTIDE SEQUENCE</scope>
    <source>
        <strain evidence="8">WA0000051536</strain>
    </source>
</reference>
<evidence type="ECO:0000313" key="9">
    <source>
        <dbReference type="Proteomes" id="UP000612746"/>
    </source>
</evidence>
<dbReference type="SMART" id="SM01217">
    <property type="entry name" value="Fn3_like"/>
    <property type="match status" value="1"/>
</dbReference>
<dbReference type="InterPro" id="IPR017853">
    <property type="entry name" value="GH"/>
</dbReference>
<dbReference type="Gene3D" id="3.40.50.1700">
    <property type="entry name" value="Glycoside hydrolase family 3 C-terminal domain"/>
    <property type="match status" value="1"/>
</dbReference>
<dbReference type="Gene3D" id="3.20.20.300">
    <property type="entry name" value="Glycoside hydrolase, family 3, N-terminal domain"/>
    <property type="match status" value="1"/>
</dbReference>
<organism evidence="8 9">
    <name type="scientific">Umbelopsis vinacea</name>
    <dbReference type="NCBI Taxonomy" id="44442"/>
    <lineage>
        <taxon>Eukaryota</taxon>
        <taxon>Fungi</taxon>
        <taxon>Fungi incertae sedis</taxon>
        <taxon>Mucoromycota</taxon>
        <taxon>Mucoromycotina</taxon>
        <taxon>Umbelopsidomycetes</taxon>
        <taxon>Umbelopsidales</taxon>
        <taxon>Umbelopsidaceae</taxon>
        <taxon>Umbelopsis</taxon>
    </lineage>
</organism>
<keyword evidence="6" id="KW-0326">Glycosidase</keyword>
<dbReference type="SUPFAM" id="SSF51445">
    <property type="entry name" value="(Trans)glycosidases"/>
    <property type="match status" value="1"/>
</dbReference>
<sequence length="798" mass="88501">MAIQQLEPESNVASEAPSYAFGDAEFQILDDTPINPVDSYELPAPVEGFAKPGEIDADILEMVSKLTLKEKIGQMTQIEIGKLMDKDGFLDLKQVEYWVDEWKVGSFLDSPGNHGGKYQVYSPERFTEVVDSIQKVALEHGPKIPMIYGLDSVHGANYVNGAVLFPQPTSTAATFNPKHAYESSRIAAKDTRAVGIPWIFCPCLDLNVEKIWARNYENFGEDPYLTSEMAVASVKGLQGNYKKDRNRVAACMKHWIAYGKPNSGKDRGSAWIPDNFLLEYFVPPFQAATDAGVASAMESFSDINGQPVPTSEFYVETLLREHVGFKGLIVTDWGDIWRLYQDHQTAKGEYDATWQTIKNTSLDMSMVPDNGNFSEALLHLVETGRIDESKIDAAAARVLQLKKDVGLFEQPYADKSLHTTVGSKQDVALAIDAARESVTLLVNKDNALPLKKEQKVVVVGPAGNSISFQNGGWSLRWQGSLGNEEYYGGRGITIVDGIEQVTGTRPEYVRGPDIDGKWTQEDRDQVVAAVKDAEKVIVALGENTYAEFGGNIDDLTTSEGQLELVRLIKKSSNADIITVLVQVRPRLLKDIPELSSAILNAYLPGSWGGLAIAEIIFGEVNPSGRLPFTYPKHGSQSSVTYWQGVYNYFNINGGEESYYSPEFPFGYGFGYSEITYSDIELSSNTLELDGSSIEVSVKVKNDGSYPAKEPVLLYTTQSIRPGYAPDAYRLRAFEKVDLAVGEEKTVKFELSRKDIEYYQRDLKKHADEGVNFTITINAYQKDARKARFVTGGAYEFTR</sequence>
<dbReference type="InterPro" id="IPR013783">
    <property type="entry name" value="Ig-like_fold"/>
</dbReference>
<dbReference type="InterPro" id="IPR026891">
    <property type="entry name" value="Fn3-like"/>
</dbReference>
<evidence type="ECO:0000256" key="6">
    <source>
        <dbReference type="ARBA" id="ARBA00023295"/>
    </source>
</evidence>
<evidence type="ECO:0000313" key="8">
    <source>
        <dbReference type="EMBL" id="KAG2179700.1"/>
    </source>
</evidence>
<keyword evidence="4" id="KW-0732">Signal</keyword>